<organism evidence="4 5">
    <name type="scientific">Candidatus Synechococcus spongiarum LMB bulk15N</name>
    <dbReference type="NCBI Taxonomy" id="1943583"/>
    <lineage>
        <taxon>Bacteria</taxon>
        <taxon>Bacillati</taxon>
        <taxon>Cyanobacteriota</taxon>
        <taxon>Cyanophyceae</taxon>
        <taxon>Synechococcales</taxon>
        <taxon>Synechococcaceae</taxon>
        <taxon>Synechococcus</taxon>
    </lineage>
</organism>
<keyword evidence="1" id="KW-0489">Methyltransferase</keyword>
<dbReference type="Gene3D" id="3.40.50.150">
    <property type="entry name" value="Vaccinia Virus protein VP39"/>
    <property type="match status" value="1"/>
</dbReference>
<feature type="compositionally biased region" description="Basic and acidic residues" evidence="3">
    <location>
        <begin position="15"/>
        <end position="26"/>
    </location>
</feature>
<dbReference type="InterPro" id="IPR029063">
    <property type="entry name" value="SAM-dependent_MTases_sf"/>
</dbReference>
<name>A0A1T1CYX2_9SYNE</name>
<dbReference type="PIRSF" id="PIRSF004553">
    <property type="entry name" value="CHP00095"/>
    <property type="match status" value="1"/>
</dbReference>
<dbReference type="InterPro" id="IPR002052">
    <property type="entry name" value="DNA_methylase_N6_adenine_CS"/>
</dbReference>
<dbReference type="PROSITE" id="PS00092">
    <property type="entry name" value="N6_MTASE"/>
    <property type="match status" value="1"/>
</dbReference>
<gene>
    <name evidence="4" type="ORF">BV53_06920</name>
</gene>
<dbReference type="Proteomes" id="UP000242590">
    <property type="component" value="Unassembled WGS sequence"/>
</dbReference>
<comment type="caution">
    <text evidence="4">The sequence shown here is derived from an EMBL/GenBank/DDBJ whole genome shotgun (WGS) entry which is preliminary data.</text>
</comment>
<evidence type="ECO:0000256" key="3">
    <source>
        <dbReference type="SAM" id="MobiDB-lite"/>
    </source>
</evidence>
<keyword evidence="2" id="KW-0808">Transferase</keyword>
<dbReference type="GO" id="GO:0003676">
    <property type="term" value="F:nucleic acid binding"/>
    <property type="evidence" value="ECO:0007669"/>
    <property type="project" value="InterPro"/>
</dbReference>
<evidence type="ECO:0000256" key="2">
    <source>
        <dbReference type="ARBA" id="ARBA00022679"/>
    </source>
</evidence>
<dbReference type="Pfam" id="PF03602">
    <property type="entry name" value="Cons_hypoth95"/>
    <property type="match status" value="1"/>
</dbReference>
<sequence>MAGAPTLLRAVPRGSHGDLRLSDGRRLRSPPGTVTRPTPARVRQSVFDMLREQVVGTRWLDLFSGSGAMACEALLHGAAHVTTVERHGRAAAVNRHNLKLVCRPPQTFALHRRDVLAWLRTWKHATEPQQPFALIYADPPYNGGLHEPVARAVAAAGVLAPTGLLLLECTSRQLPATLPGWQVGSRHRYGGTTVMRLQQIMEDQGGRGNGS</sequence>
<dbReference type="PANTHER" id="PTHR43542">
    <property type="entry name" value="METHYLTRANSFERASE"/>
    <property type="match status" value="1"/>
</dbReference>
<dbReference type="EMBL" id="MWLE01000096">
    <property type="protein sequence ID" value="OOV33806.1"/>
    <property type="molecule type" value="Genomic_DNA"/>
</dbReference>
<evidence type="ECO:0000256" key="1">
    <source>
        <dbReference type="ARBA" id="ARBA00022603"/>
    </source>
</evidence>
<dbReference type="CDD" id="cd02440">
    <property type="entry name" value="AdoMet_MTases"/>
    <property type="match status" value="1"/>
</dbReference>
<dbReference type="GO" id="GO:0008168">
    <property type="term" value="F:methyltransferase activity"/>
    <property type="evidence" value="ECO:0007669"/>
    <property type="project" value="UniProtKB-KW"/>
</dbReference>
<feature type="region of interest" description="Disordered" evidence="3">
    <location>
        <begin position="1"/>
        <end position="38"/>
    </location>
</feature>
<dbReference type="SUPFAM" id="SSF53335">
    <property type="entry name" value="S-adenosyl-L-methionine-dependent methyltransferases"/>
    <property type="match status" value="1"/>
</dbReference>
<dbReference type="OrthoDB" id="9803017at2"/>
<evidence type="ECO:0000313" key="4">
    <source>
        <dbReference type="EMBL" id="OOV33806.1"/>
    </source>
</evidence>
<dbReference type="GO" id="GO:0031167">
    <property type="term" value="P:rRNA methylation"/>
    <property type="evidence" value="ECO:0007669"/>
    <property type="project" value="InterPro"/>
</dbReference>
<reference evidence="4 5" key="1">
    <citation type="submission" date="2017-02" db="EMBL/GenBank/DDBJ databases">
        <title>Draft Genome Sequences of 'Candidatus Synechococcus spongiarum', Cyanobacterial Symbionts of the Mediterranean Sponge Aplysina aerophoba from two locations.</title>
        <authorList>
            <person name="Slaby B.M."/>
            <person name="Hentschel U."/>
        </authorList>
    </citation>
    <scope>NUCLEOTIDE SEQUENCE [LARGE SCALE GENOMIC DNA]</scope>
    <source>
        <strain evidence="4">LMB bulk15N</strain>
    </source>
</reference>
<proteinExistence type="predicted"/>
<accession>A0A1T1CYX2</accession>
<evidence type="ECO:0000313" key="5">
    <source>
        <dbReference type="Proteomes" id="UP000242590"/>
    </source>
</evidence>
<evidence type="ECO:0008006" key="6">
    <source>
        <dbReference type="Google" id="ProtNLM"/>
    </source>
</evidence>
<dbReference type="RefSeq" id="WP_078232552.1">
    <property type="nucleotide sequence ID" value="NZ_MWLE01000096.1"/>
</dbReference>
<dbReference type="AlphaFoldDB" id="A0A1T1CYX2"/>
<protein>
    <recommendedName>
        <fullName evidence="6">16S rRNA (Guanine(966)-N(2))-methyltransferase RsmD</fullName>
    </recommendedName>
</protein>
<dbReference type="InterPro" id="IPR004398">
    <property type="entry name" value="RNA_MeTrfase_RsmD"/>
</dbReference>
<dbReference type="PANTHER" id="PTHR43542:SF1">
    <property type="entry name" value="METHYLTRANSFERASE"/>
    <property type="match status" value="1"/>
</dbReference>